<proteinExistence type="predicted"/>
<protein>
    <submittedName>
        <fullName evidence="5">GLTP domain-containing protein</fullName>
    </submittedName>
</protein>
<dbReference type="GO" id="GO:0016020">
    <property type="term" value="C:membrane"/>
    <property type="evidence" value="ECO:0007669"/>
    <property type="project" value="TreeGrafter"/>
</dbReference>
<reference evidence="5" key="2">
    <citation type="submission" date="2019-11" db="UniProtKB">
        <authorList>
            <consortium name="WormBaseParasite"/>
        </authorList>
    </citation>
    <scope>IDENTIFICATION</scope>
</reference>
<feature type="domain" description="Glycolipid transfer protein" evidence="2">
    <location>
        <begin position="52"/>
        <end position="172"/>
    </location>
</feature>
<reference evidence="3 4" key="1">
    <citation type="submission" date="2018-10" db="EMBL/GenBank/DDBJ databases">
        <authorList>
            <consortium name="Pathogen Informatics"/>
        </authorList>
    </citation>
    <scope>NUCLEOTIDE SEQUENCE [LARGE SCALE GENOMIC DNA]</scope>
</reference>
<dbReference type="Proteomes" id="UP000267029">
    <property type="component" value="Unassembled WGS sequence"/>
</dbReference>
<dbReference type="OrthoDB" id="205255at2759"/>
<dbReference type="PANTHER" id="PTHR10219">
    <property type="entry name" value="GLYCOLIPID TRANSFER PROTEIN-RELATED"/>
    <property type="match status" value="1"/>
</dbReference>
<gene>
    <name evidence="3" type="ORF">MCOS_LOCUS309</name>
</gene>
<dbReference type="AlphaFoldDB" id="A0A0R3U1P8"/>
<evidence type="ECO:0000256" key="1">
    <source>
        <dbReference type="ARBA" id="ARBA00022448"/>
    </source>
</evidence>
<dbReference type="EMBL" id="UXSR01000024">
    <property type="protein sequence ID" value="VDD74306.1"/>
    <property type="molecule type" value="Genomic_DNA"/>
</dbReference>
<dbReference type="PANTHER" id="PTHR10219:SF25">
    <property type="entry name" value="PLECKSTRIN HOMOLOGY DOMAIN-CONTAINING FAMILY A MEMBER 8"/>
    <property type="match status" value="1"/>
</dbReference>
<keyword evidence="1" id="KW-0813">Transport</keyword>
<dbReference type="WBParaSite" id="MCU_002337-RB">
    <property type="protein sequence ID" value="MCU_002337-RB"/>
    <property type="gene ID" value="MCU_002337"/>
</dbReference>
<dbReference type="GO" id="GO:1902388">
    <property type="term" value="F:ceramide 1-phosphate transfer activity"/>
    <property type="evidence" value="ECO:0007669"/>
    <property type="project" value="TreeGrafter"/>
</dbReference>
<dbReference type="Gene3D" id="1.10.3520.10">
    <property type="entry name" value="Glycolipid transfer protein"/>
    <property type="match status" value="1"/>
</dbReference>
<dbReference type="STRING" id="53468.A0A0R3U1P8"/>
<sequence length="226" mass="25407">MSGESSTFFDKFSKNPSCETVLNIEELLRFSGVIIEFCGNISLILLILSIELQSVALAPVKKDVGGNIKKIDKARHKYNVTTVEEMLIKEIEVKVNKNSDSGTMALLWLKRAIELIIEVLAGLAESPNLEMKDIVYPAYERTLMKHHNIIMKSAFSVGLRLFPDKKTFLLRLAYNQPNMETQVLKSMKEFVDEYRTITDPLHQLLVKYGAEGTPTPEADAAAVSQQ</sequence>
<dbReference type="GO" id="GO:1902387">
    <property type="term" value="F:ceramide 1-phosphate binding"/>
    <property type="evidence" value="ECO:0007669"/>
    <property type="project" value="TreeGrafter"/>
</dbReference>
<evidence type="ECO:0000313" key="5">
    <source>
        <dbReference type="WBParaSite" id="MCU_002337-RB"/>
    </source>
</evidence>
<dbReference type="InterPro" id="IPR036497">
    <property type="entry name" value="GLTP_sf"/>
</dbReference>
<dbReference type="SUPFAM" id="SSF110004">
    <property type="entry name" value="Glycolipid transfer protein, GLTP"/>
    <property type="match status" value="1"/>
</dbReference>
<name>A0A0R3U1P8_MESCO</name>
<organism evidence="3 4">
    <name type="scientific">Mesocestoides corti</name>
    <name type="common">Flatworm</name>
    <dbReference type="NCBI Taxonomy" id="53468"/>
    <lineage>
        <taxon>Eukaryota</taxon>
        <taxon>Metazoa</taxon>
        <taxon>Spiralia</taxon>
        <taxon>Lophotrochozoa</taxon>
        <taxon>Platyhelminthes</taxon>
        <taxon>Cestoda</taxon>
        <taxon>Eucestoda</taxon>
        <taxon>Cyclophyllidea</taxon>
        <taxon>Mesocestoididae</taxon>
        <taxon>Mesocestoides</taxon>
    </lineage>
</organism>
<dbReference type="GO" id="GO:0005829">
    <property type="term" value="C:cytosol"/>
    <property type="evidence" value="ECO:0007669"/>
    <property type="project" value="TreeGrafter"/>
</dbReference>
<dbReference type="InterPro" id="IPR014830">
    <property type="entry name" value="Glycolipid_transfer_prot_dom"/>
</dbReference>
<evidence type="ECO:0000313" key="3">
    <source>
        <dbReference type="EMBL" id="VDD74306.1"/>
    </source>
</evidence>
<accession>A0A0R3U1P8</accession>
<evidence type="ECO:0000313" key="4">
    <source>
        <dbReference type="Proteomes" id="UP000267029"/>
    </source>
</evidence>
<keyword evidence="4" id="KW-1185">Reference proteome</keyword>
<evidence type="ECO:0000259" key="2">
    <source>
        <dbReference type="Pfam" id="PF08718"/>
    </source>
</evidence>
<dbReference type="Pfam" id="PF08718">
    <property type="entry name" value="GLTP"/>
    <property type="match status" value="1"/>
</dbReference>